<dbReference type="InterPro" id="IPR006047">
    <property type="entry name" value="GH13_cat_dom"/>
</dbReference>
<dbReference type="CDD" id="cd11336">
    <property type="entry name" value="AmyAc_MTSase"/>
    <property type="match status" value="1"/>
</dbReference>
<dbReference type="Gene3D" id="1.10.150.200">
    <property type="entry name" value="Maltooligosyl trehalose synthase, domain 3"/>
    <property type="match status" value="1"/>
</dbReference>
<keyword evidence="3" id="KW-1185">Reference proteome</keyword>
<organism evidence="2 3">
    <name type="scientific">Streptomyces zhaozhouensis</name>
    <dbReference type="NCBI Taxonomy" id="1300267"/>
    <lineage>
        <taxon>Bacteria</taxon>
        <taxon>Bacillati</taxon>
        <taxon>Actinomycetota</taxon>
        <taxon>Actinomycetes</taxon>
        <taxon>Kitasatosporales</taxon>
        <taxon>Streptomycetaceae</taxon>
        <taxon>Streptomyces</taxon>
    </lineage>
</organism>
<dbReference type="Pfam" id="PF00128">
    <property type="entry name" value="Alpha-amylase"/>
    <property type="match status" value="1"/>
</dbReference>
<dbReference type="RefSeq" id="WP_097232342.1">
    <property type="nucleotide sequence ID" value="NZ_OCNE01000013.1"/>
</dbReference>
<dbReference type="InterPro" id="IPR013797">
    <property type="entry name" value="Maltooligo_trehalose_synth_4"/>
</dbReference>
<dbReference type="InterPro" id="IPR017853">
    <property type="entry name" value="GH"/>
</dbReference>
<dbReference type="GO" id="GO:0005992">
    <property type="term" value="P:trehalose biosynthetic process"/>
    <property type="evidence" value="ECO:0007669"/>
    <property type="project" value="TreeGrafter"/>
</dbReference>
<dbReference type="Gene3D" id="1.10.10.470">
    <property type="entry name" value="Maltooligosyl trehalose synthase, domain 4"/>
    <property type="match status" value="1"/>
</dbReference>
<dbReference type="OrthoDB" id="9761577at2"/>
<dbReference type="GO" id="GO:0047470">
    <property type="term" value="F:(1,4)-alpha-D-glucan 1-alpha-D-glucosylmutase activity"/>
    <property type="evidence" value="ECO:0007669"/>
    <property type="project" value="TreeGrafter"/>
</dbReference>
<dbReference type="SMART" id="SM00642">
    <property type="entry name" value="Aamy"/>
    <property type="match status" value="1"/>
</dbReference>
<dbReference type="GO" id="GO:0030980">
    <property type="term" value="P:alpha-glucan catabolic process"/>
    <property type="evidence" value="ECO:0007669"/>
    <property type="project" value="TreeGrafter"/>
</dbReference>
<dbReference type="Gene3D" id="3.30.1590.10">
    <property type="entry name" value="Maltooligosyl trehalose synthase, domain 2"/>
    <property type="match status" value="1"/>
</dbReference>
<evidence type="ECO:0000313" key="2">
    <source>
        <dbReference type="EMBL" id="SOD63887.1"/>
    </source>
</evidence>
<accession>A0A286DYY8</accession>
<evidence type="ECO:0000313" key="3">
    <source>
        <dbReference type="Proteomes" id="UP000219072"/>
    </source>
</evidence>
<dbReference type="NCBIfam" id="TIGR02401">
    <property type="entry name" value="trehalose_TreY"/>
    <property type="match status" value="1"/>
</dbReference>
<protein>
    <submittedName>
        <fullName evidence="2">Maltooligosyl trehalose synthase</fullName>
    </submittedName>
</protein>
<dbReference type="AlphaFoldDB" id="A0A286DYY8"/>
<dbReference type="Proteomes" id="UP000219072">
    <property type="component" value="Unassembled WGS sequence"/>
</dbReference>
<dbReference type="PANTHER" id="PTHR10357">
    <property type="entry name" value="ALPHA-AMYLASE FAMILY MEMBER"/>
    <property type="match status" value="1"/>
</dbReference>
<dbReference type="Gene3D" id="3.20.20.80">
    <property type="entry name" value="Glycosidases"/>
    <property type="match status" value="1"/>
</dbReference>
<name>A0A286DYY8_9ACTN</name>
<evidence type="ECO:0000259" key="1">
    <source>
        <dbReference type="SMART" id="SM00642"/>
    </source>
</evidence>
<dbReference type="InterPro" id="IPR012767">
    <property type="entry name" value="Trehalose_TreY"/>
</dbReference>
<dbReference type="EMBL" id="OCNE01000013">
    <property type="protein sequence ID" value="SOD63887.1"/>
    <property type="molecule type" value="Genomic_DNA"/>
</dbReference>
<dbReference type="SUPFAM" id="SSF51445">
    <property type="entry name" value="(Trans)glycosidases"/>
    <property type="match status" value="1"/>
</dbReference>
<proteinExistence type="predicted"/>
<reference evidence="2 3" key="1">
    <citation type="submission" date="2017-09" db="EMBL/GenBank/DDBJ databases">
        <authorList>
            <person name="Ehlers B."/>
            <person name="Leendertz F.H."/>
        </authorList>
    </citation>
    <scope>NUCLEOTIDE SEQUENCE [LARGE SCALE GENOMIC DNA]</scope>
    <source>
        <strain evidence="2 3">CGMCC 4.7095</strain>
    </source>
</reference>
<feature type="domain" description="Glycosyl hydrolase family 13 catalytic" evidence="1">
    <location>
        <begin position="7"/>
        <end position="707"/>
    </location>
</feature>
<sequence length="805" mass="87334">MTSTPVPTSTYRLQLGPDFPFAAAERLVPHVASLGASHLHLSPVLDAVPGSGHGYDVIDHGRVRPELGGEEGLRRLAATARAHGLGLVADVVPNHMALPADTRLNGPLWQVLRDGPTSPAARWFDIDWDAGGGRLLLPVLGGPLGEEWERLSVVDATLRYADHVLPLRPGTEELPLADLLDAQHYRLAWWRLGRSEVNHRRFFTISDLIAIRVEDPDVFRASHALLLRLLTEGVIDGLRVDHPDGLADPGAYLTRLREETGAWIVAEKILGSGEQLPGRWPIAGTTGYDALRHLDALFVDPDGWAELTEHYRAFTGAPPDQGGAWEATVRRAAYRMINHELVAERERLVRVALRICRSVDGLRHRDHAPWALRTAITELLVRLPVYRPYVTPDAPPSPVDEALLATAADGARKVFRVPAEASAVATVRDLVLGRFGEDADRADFRVRFAQVSSALRAKAVEDTACYRYAPLLSATEVGGDPGAPALPPAAFHAFCARTQRDWPLTGTVLSTHDTKRSGDVRAAQATLSERPRDWAALVSQLTEATAGTGVRAPDPHLAWTTWQQAFALGAPERERLLAAQLKTVREAALHTSWTERNEEYEAAVERFVLAGPCGQPAARLNAFAEELAPAIRANVLGAALLHLTMPGVPDVYRGSEGHYLALVDPDNRVTPPLPTDRLAAWDGAPPALSDDLSTAKLRLTATALRLRRAHPEWFGARGDYRPLPAEGGAADHCVAFARAGRVVTAVTRLSHRLAAEGGWGDATLALPTGVWHDALDGRRHEGRVRLEALFAAAPVALLVAAEDGE</sequence>
<gene>
    <name evidence="2" type="ORF">SAMN06297387_11346</name>
</gene>
<dbReference type="PANTHER" id="PTHR10357:SF216">
    <property type="entry name" value="MALTOOLIGOSYL TREHALOSE SYNTHASE-RELATED"/>
    <property type="match status" value="1"/>
</dbReference>